<gene>
    <name evidence="3" type="ORF">SCLTRI_LOCUS10154</name>
</gene>
<feature type="region of interest" description="Disordered" evidence="1">
    <location>
        <begin position="44"/>
        <end position="149"/>
    </location>
</feature>
<accession>A0A8H2W3Z7</accession>
<feature type="compositionally biased region" description="Low complexity" evidence="1">
    <location>
        <begin position="90"/>
        <end position="127"/>
    </location>
</feature>
<organism evidence="3 4">
    <name type="scientific">Sclerotinia trifoliorum</name>
    <dbReference type="NCBI Taxonomy" id="28548"/>
    <lineage>
        <taxon>Eukaryota</taxon>
        <taxon>Fungi</taxon>
        <taxon>Dikarya</taxon>
        <taxon>Ascomycota</taxon>
        <taxon>Pezizomycotina</taxon>
        <taxon>Leotiomycetes</taxon>
        <taxon>Helotiales</taxon>
        <taxon>Sclerotiniaceae</taxon>
        <taxon>Sclerotinia</taxon>
    </lineage>
</organism>
<dbReference type="Pfam" id="PF01871">
    <property type="entry name" value="AMMECR1"/>
    <property type="match status" value="1"/>
</dbReference>
<dbReference type="InterPro" id="IPR023473">
    <property type="entry name" value="AMMECR1"/>
</dbReference>
<dbReference type="PANTHER" id="PTHR13016">
    <property type="entry name" value="AMMECR1 HOMOLOG"/>
    <property type="match status" value="1"/>
</dbReference>
<comment type="caution">
    <text evidence="3">The sequence shown here is derived from an EMBL/GenBank/DDBJ whole genome shotgun (WGS) entry which is preliminary data.</text>
</comment>
<dbReference type="Proteomes" id="UP000624404">
    <property type="component" value="Unassembled WGS sequence"/>
</dbReference>
<feature type="compositionally biased region" description="Acidic residues" evidence="1">
    <location>
        <begin position="44"/>
        <end position="53"/>
    </location>
</feature>
<dbReference type="PANTHER" id="PTHR13016:SF0">
    <property type="entry name" value="AMME SYNDROME CANDIDATE GENE 1 PROTEIN"/>
    <property type="match status" value="1"/>
</dbReference>
<sequence>MATPDHCLYCFEVLTAHLEKRPSLSLEKVQELWTIYPKGLELTSSEEEDEEEMNPQTLDSTSQIQSRRDPRPDPNANTNLARHPILQRITRSTSGTSTPSSSSSSERTSTSNSTSATTPSSSTTSFTPIGIAPSPRQTTQLPSSSPRNVRDWSSPLFVTWNTLSTSSHPHQNSPTLRGCIGTFSSEPLVTSLPEYALTSALHDTRFSPISRSELPTLEVAVTLLTDFETCAHPLDWEIGVHGIRITFYHKNKRYGACYLPDVAVEQEWGKEETVVSAMRKAGWGGRREKWREVGQLTVVRYQGRKESVSWKEYNEWRNWVKMLDEKKGDN</sequence>
<dbReference type="NCBIfam" id="TIGR00296">
    <property type="entry name" value="TIGR00296 family protein"/>
    <property type="match status" value="1"/>
</dbReference>
<evidence type="ECO:0000256" key="1">
    <source>
        <dbReference type="SAM" id="MobiDB-lite"/>
    </source>
</evidence>
<dbReference type="EMBL" id="CAJHIA010000037">
    <property type="protein sequence ID" value="CAD6454960.1"/>
    <property type="molecule type" value="Genomic_DNA"/>
</dbReference>
<feature type="domain" description="AMMECR1" evidence="2">
    <location>
        <begin position="110"/>
        <end position="317"/>
    </location>
</feature>
<evidence type="ECO:0000313" key="3">
    <source>
        <dbReference type="EMBL" id="CAD6454960.1"/>
    </source>
</evidence>
<evidence type="ECO:0000259" key="2">
    <source>
        <dbReference type="PROSITE" id="PS51112"/>
    </source>
</evidence>
<dbReference type="InterPro" id="IPR027485">
    <property type="entry name" value="AMMECR1_N"/>
</dbReference>
<dbReference type="Gene3D" id="3.30.700.20">
    <property type="entry name" value="Hypothetical protein ph0010, domain 1"/>
    <property type="match status" value="1"/>
</dbReference>
<dbReference type="AlphaFoldDB" id="A0A8H2W3Z7"/>
<dbReference type="InterPro" id="IPR002733">
    <property type="entry name" value="AMMECR1_domain"/>
</dbReference>
<dbReference type="OrthoDB" id="24630at2759"/>
<dbReference type="SUPFAM" id="SSF143447">
    <property type="entry name" value="AMMECR1-like"/>
    <property type="match status" value="1"/>
</dbReference>
<feature type="compositionally biased region" description="Polar residues" evidence="1">
    <location>
        <begin position="135"/>
        <end position="147"/>
    </location>
</feature>
<name>A0A8H2W3Z7_9HELO</name>
<protein>
    <submittedName>
        <fullName evidence="3">A5fdcef0-572a-4875-a2b9-e6aeae3203e0-CDS</fullName>
    </submittedName>
</protein>
<reference evidence="3" key="1">
    <citation type="submission" date="2020-10" db="EMBL/GenBank/DDBJ databases">
        <authorList>
            <person name="Kusch S."/>
        </authorList>
    </citation>
    <scope>NUCLEOTIDE SEQUENCE</scope>
    <source>
        <strain evidence="3">SwB9</strain>
    </source>
</reference>
<dbReference type="PROSITE" id="PS51112">
    <property type="entry name" value="AMMECR1"/>
    <property type="match status" value="1"/>
</dbReference>
<dbReference type="InterPro" id="IPR036071">
    <property type="entry name" value="AMMECR1_dom_sf"/>
</dbReference>
<keyword evidence="4" id="KW-1185">Reference proteome</keyword>
<proteinExistence type="predicted"/>
<feature type="compositionally biased region" description="Polar residues" evidence="1">
    <location>
        <begin position="54"/>
        <end position="65"/>
    </location>
</feature>
<evidence type="ECO:0000313" key="4">
    <source>
        <dbReference type="Proteomes" id="UP000624404"/>
    </source>
</evidence>